<name>A0AAE4Y925_9RHOB</name>
<accession>A0AAE4Y925</accession>
<dbReference type="RefSeq" id="WP_168773777.1">
    <property type="nucleotide sequence ID" value="NZ_JAABNR010000004.1"/>
</dbReference>
<dbReference type="Pfam" id="PF09413">
    <property type="entry name" value="DUF2007"/>
    <property type="match status" value="1"/>
</dbReference>
<keyword evidence="3" id="KW-1185">Reference proteome</keyword>
<gene>
    <name evidence="2" type="ORF">GV832_05165</name>
</gene>
<dbReference type="InterPro" id="IPR018551">
    <property type="entry name" value="DUF2007"/>
</dbReference>
<dbReference type="AlphaFoldDB" id="A0AAE4Y925"/>
<sequence length="73" mass="8084">MRLLVSTTDPTLIPFAQALLAGEDIAAFELDVHMSVFTGSSFLLPRRLMVAERDYFVARAVLVDNDFPAEALK</sequence>
<dbReference type="Proteomes" id="UP001193501">
    <property type="component" value="Unassembled WGS sequence"/>
</dbReference>
<organism evidence="2 3">
    <name type="scientific">Stagnihabitans tardus</name>
    <dbReference type="NCBI Taxonomy" id="2699202"/>
    <lineage>
        <taxon>Bacteria</taxon>
        <taxon>Pseudomonadati</taxon>
        <taxon>Pseudomonadota</taxon>
        <taxon>Alphaproteobacteria</taxon>
        <taxon>Rhodobacterales</taxon>
        <taxon>Paracoccaceae</taxon>
        <taxon>Stagnihabitans</taxon>
    </lineage>
</organism>
<proteinExistence type="predicted"/>
<evidence type="ECO:0000259" key="1">
    <source>
        <dbReference type="Pfam" id="PF09413"/>
    </source>
</evidence>
<feature type="domain" description="DUF2007" evidence="1">
    <location>
        <begin position="1"/>
        <end position="62"/>
    </location>
</feature>
<protein>
    <submittedName>
        <fullName evidence="2">DUF2007 domain-containing protein</fullName>
    </submittedName>
</protein>
<dbReference type="Gene3D" id="3.30.70.790">
    <property type="entry name" value="UreE, C-terminal domain"/>
    <property type="match status" value="1"/>
</dbReference>
<dbReference type="InterPro" id="IPR011322">
    <property type="entry name" value="N-reg_PII-like_a/b"/>
</dbReference>
<comment type="caution">
    <text evidence="2">The sequence shown here is derived from an EMBL/GenBank/DDBJ whole genome shotgun (WGS) entry which is preliminary data.</text>
</comment>
<dbReference type="EMBL" id="JAABNR010000004">
    <property type="protein sequence ID" value="NBZ86963.1"/>
    <property type="molecule type" value="Genomic_DNA"/>
</dbReference>
<dbReference type="SUPFAM" id="SSF54913">
    <property type="entry name" value="GlnB-like"/>
    <property type="match status" value="1"/>
</dbReference>
<evidence type="ECO:0000313" key="2">
    <source>
        <dbReference type="EMBL" id="NBZ86963.1"/>
    </source>
</evidence>
<reference evidence="2" key="1">
    <citation type="submission" date="2020-01" db="EMBL/GenBank/DDBJ databases">
        <authorList>
            <person name="Chen W.-M."/>
        </authorList>
    </citation>
    <scope>NUCLEOTIDE SEQUENCE</scope>
    <source>
        <strain evidence="2">CYK-10</strain>
    </source>
</reference>
<evidence type="ECO:0000313" key="3">
    <source>
        <dbReference type="Proteomes" id="UP001193501"/>
    </source>
</evidence>